<keyword evidence="4 10" id="KW-0436">Ligase</keyword>
<sequence>MFWADELVKNIIKNRKSDGYLVTDEKTPSGRVHVGALEGVIYHNIIAEILKKNKKNSTFQYGFDDYDPMDSLPIYIPKEYKKYMGVSLSEIPAPEGKGSFVGLFANEFISVFHSLGIKPKIVYTSSMYKSGEFNQAIKIALDNAEIVRKIYKKIANQDRPKDWLPIQMVCEKCHKIGTTRAYFWNGEKVFYECDKNWVKYTQGCGYKGEKSPLNGNAKLPWKVEWAAKWFIWKSDIEGAGKDHMTKNGSHDMASEIAQQIYRIKIPESFRYEFFLVGGKKMSSSKGLGNSAMEVSEVLPAELLKYLIVRSNPKIQLNFNLDGKTISQLYNDFDRAHSHFIQDPNSDEAKIYEYSKITQEIPEYLMRFSKVVSLVQIVHINIEKEVEKEKGSKLTEADKKDLTNRIKFARIYLEKFASEDEKFEIQQEMPRVKISSSQKKLLKKIAQFMVSESEPEKIHNFIYEAGRELGLKPKETFEAIYQIFLNKTSGPKAGWFLANLDKKFVFNRIEKVLK</sequence>
<feature type="short sequence motif" description="'KMSKS' region" evidence="10">
    <location>
        <begin position="280"/>
        <end position="284"/>
    </location>
</feature>
<comment type="catalytic activity">
    <reaction evidence="9 10">
        <text>tRNA(Lys) + L-lysine + ATP = L-lysyl-tRNA(Lys) + AMP + diphosphate</text>
        <dbReference type="Rhea" id="RHEA:20792"/>
        <dbReference type="Rhea" id="RHEA-COMP:9696"/>
        <dbReference type="Rhea" id="RHEA-COMP:9697"/>
        <dbReference type="ChEBI" id="CHEBI:30616"/>
        <dbReference type="ChEBI" id="CHEBI:32551"/>
        <dbReference type="ChEBI" id="CHEBI:33019"/>
        <dbReference type="ChEBI" id="CHEBI:78442"/>
        <dbReference type="ChEBI" id="CHEBI:78529"/>
        <dbReference type="ChEBI" id="CHEBI:456215"/>
        <dbReference type="EC" id="6.1.1.6"/>
    </reaction>
</comment>
<organism evidence="11 12">
    <name type="scientific">Candidatus Berkelbacteria bacterium CG_4_10_14_0_2_um_filter_35_9_33_12</name>
    <dbReference type="NCBI Taxonomy" id="1974499"/>
    <lineage>
        <taxon>Bacteria</taxon>
        <taxon>Candidatus Berkelbacteria</taxon>
    </lineage>
</organism>
<comment type="subcellular location">
    <subcellularLocation>
        <location evidence="1 10">Cytoplasm</location>
    </subcellularLocation>
</comment>
<evidence type="ECO:0000256" key="10">
    <source>
        <dbReference type="HAMAP-Rule" id="MF_00177"/>
    </source>
</evidence>
<dbReference type="InterPro" id="IPR014729">
    <property type="entry name" value="Rossmann-like_a/b/a_fold"/>
</dbReference>
<dbReference type="GO" id="GO:0005737">
    <property type="term" value="C:cytoplasm"/>
    <property type="evidence" value="ECO:0007669"/>
    <property type="project" value="UniProtKB-SubCell"/>
</dbReference>
<name>A0A2M7W4H6_9BACT</name>
<reference evidence="12" key="1">
    <citation type="submission" date="2017-09" db="EMBL/GenBank/DDBJ databases">
        <title>Depth-based differentiation of microbial function through sediment-hosted aquifers and enrichment of novel symbionts in the deep terrestrial subsurface.</title>
        <authorList>
            <person name="Probst A.J."/>
            <person name="Ladd B."/>
            <person name="Jarett J.K."/>
            <person name="Geller-Mcgrath D.E."/>
            <person name="Sieber C.M.K."/>
            <person name="Emerson J.B."/>
            <person name="Anantharaman K."/>
            <person name="Thomas B.C."/>
            <person name="Malmstrom R."/>
            <person name="Stieglmeier M."/>
            <person name="Klingl A."/>
            <person name="Woyke T."/>
            <person name="Ryan C.M."/>
            <person name="Banfield J.F."/>
        </authorList>
    </citation>
    <scope>NUCLEOTIDE SEQUENCE [LARGE SCALE GENOMIC DNA]</scope>
</reference>
<dbReference type="NCBIfam" id="TIGR00467">
    <property type="entry name" value="lysS_arch"/>
    <property type="match status" value="1"/>
</dbReference>
<keyword evidence="7 10" id="KW-0648">Protein biosynthesis</keyword>
<accession>A0A2M7W4H6</accession>
<gene>
    <name evidence="10 11" type="primary">lysS</name>
    <name evidence="11" type="ORF">COX60_01015</name>
</gene>
<evidence type="ECO:0000313" key="12">
    <source>
        <dbReference type="Proteomes" id="UP000230137"/>
    </source>
</evidence>
<dbReference type="Gene3D" id="1.10.10.350">
    <property type="match status" value="1"/>
</dbReference>
<comment type="similarity">
    <text evidence="2 10">Belongs to the class-I aminoacyl-tRNA synthetase family.</text>
</comment>
<dbReference type="InterPro" id="IPR002904">
    <property type="entry name" value="Lys-tRNA-ligase"/>
</dbReference>
<dbReference type="Pfam" id="PF01921">
    <property type="entry name" value="tRNA-synt_1f"/>
    <property type="match status" value="1"/>
</dbReference>
<evidence type="ECO:0000313" key="11">
    <source>
        <dbReference type="EMBL" id="PJA20690.1"/>
    </source>
</evidence>
<keyword evidence="3 10" id="KW-0963">Cytoplasm</keyword>
<dbReference type="HAMAP" id="MF_00177">
    <property type="entry name" value="Lys_tRNA_synth_class1"/>
    <property type="match status" value="1"/>
</dbReference>
<evidence type="ECO:0000256" key="7">
    <source>
        <dbReference type="ARBA" id="ARBA00022917"/>
    </source>
</evidence>
<keyword evidence="5 10" id="KW-0547">Nucleotide-binding</keyword>
<dbReference type="PANTHER" id="PTHR37940:SF1">
    <property type="entry name" value="LYSINE--TRNA LIGASE"/>
    <property type="match status" value="1"/>
</dbReference>
<dbReference type="EMBL" id="PFQF01000019">
    <property type="protein sequence ID" value="PJA20690.1"/>
    <property type="molecule type" value="Genomic_DNA"/>
</dbReference>
<keyword evidence="6 10" id="KW-0067">ATP-binding</keyword>
<dbReference type="SUPFAM" id="SSF52374">
    <property type="entry name" value="Nucleotidylyl transferase"/>
    <property type="match status" value="1"/>
</dbReference>
<dbReference type="AlphaFoldDB" id="A0A2M7W4H6"/>
<evidence type="ECO:0000256" key="4">
    <source>
        <dbReference type="ARBA" id="ARBA00022598"/>
    </source>
</evidence>
<evidence type="ECO:0000256" key="2">
    <source>
        <dbReference type="ARBA" id="ARBA00005594"/>
    </source>
</evidence>
<proteinExistence type="inferred from homology"/>
<evidence type="ECO:0000256" key="3">
    <source>
        <dbReference type="ARBA" id="ARBA00022490"/>
    </source>
</evidence>
<dbReference type="InterPro" id="IPR008925">
    <property type="entry name" value="aa_tRNA-synth_I_cd-bd_sf"/>
</dbReference>
<evidence type="ECO:0000256" key="9">
    <source>
        <dbReference type="ARBA" id="ARBA00048573"/>
    </source>
</evidence>
<dbReference type="GO" id="GO:0000049">
    <property type="term" value="F:tRNA binding"/>
    <property type="evidence" value="ECO:0007669"/>
    <property type="project" value="InterPro"/>
</dbReference>
<comment type="caution">
    <text evidence="10">Lacks conserved residue(s) required for the propagation of feature annotation.</text>
</comment>
<protein>
    <recommendedName>
        <fullName evidence="10">Lysine--tRNA ligase</fullName>
        <ecNumber evidence="10">6.1.1.6</ecNumber>
    </recommendedName>
    <alternativeName>
        <fullName evidence="10">Lysyl-tRNA synthetase</fullName>
        <shortName evidence="10">LysRS</shortName>
    </alternativeName>
</protein>
<dbReference type="SUPFAM" id="SSF48163">
    <property type="entry name" value="An anticodon-binding domain of class I aminoacyl-tRNA synthetases"/>
    <property type="match status" value="1"/>
</dbReference>
<comment type="caution">
    <text evidence="11">The sequence shown here is derived from an EMBL/GenBank/DDBJ whole genome shotgun (WGS) entry which is preliminary data.</text>
</comment>
<keyword evidence="8 10" id="KW-0030">Aminoacyl-tRNA synthetase</keyword>
<dbReference type="InterPro" id="IPR020751">
    <property type="entry name" value="aa-tRNA-synth_I_codon-bd_sub2"/>
</dbReference>
<dbReference type="PANTHER" id="PTHR37940">
    <property type="entry name" value="LYSINE--TRNA LIGASE"/>
    <property type="match status" value="1"/>
</dbReference>
<evidence type="ECO:0000256" key="8">
    <source>
        <dbReference type="ARBA" id="ARBA00023146"/>
    </source>
</evidence>
<dbReference type="Proteomes" id="UP000230137">
    <property type="component" value="Unassembled WGS sequence"/>
</dbReference>
<dbReference type="Gene3D" id="1.10.10.770">
    <property type="match status" value="1"/>
</dbReference>
<dbReference type="Gene3D" id="3.40.50.620">
    <property type="entry name" value="HUPs"/>
    <property type="match status" value="2"/>
</dbReference>
<dbReference type="EC" id="6.1.1.6" evidence="10"/>
<dbReference type="GO" id="GO:0004824">
    <property type="term" value="F:lysine-tRNA ligase activity"/>
    <property type="evidence" value="ECO:0007669"/>
    <property type="project" value="UniProtKB-UniRule"/>
</dbReference>
<evidence type="ECO:0000256" key="5">
    <source>
        <dbReference type="ARBA" id="ARBA00022741"/>
    </source>
</evidence>
<evidence type="ECO:0000256" key="1">
    <source>
        <dbReference type="ARBA" id="ARBA00004496"/>
    </source>
</evidence>
<dbReference type="GO" id="GO:0005524">
    <property type="term" value="F:ATP binding"/>
    <property type="evidence" value="ECO:0007669"/>
    <property type="project" value="UniProtKB-UniRule"/>
</dbReference>
<dbReference type="GO" id="GO:0006430">
    <property type="term" value="P:lysyl-tRNA aminoacylation"/>
    <property type="evidence" value="ECO:0007669"/>
    <property type="project" value="UniProtKB-UniRule"/>
</dbReference>
<evidence type="ECO:0000256" key="6">
    <source>
        <dbReference type="ARBA" id="ARBA00022840"/>
    </source>
</evidence>